<dbReference type="Proteomes" id="UP001500630">
    <property type="component" value="Unassembled WGS sequence"/>
</dbReference>
<evidence type="ECO:0000256" key="2">
    <source>
        <dbReference type="ARBA" id="ARBA00007092"/>
    </source>
</evidence>
<evidence type="ECO:0000256" key="5">
    <source>
        <dbReference type="ARBA" id="ARBA00022842"/>
    </source>
</evidence>
<evidence type="ECO:0000313" key="7">
    <source>
        <dbReference type="EMBL" id="GAA3551145.1"/>
    </source>
</evidence>
<keyword evidence="4" id="KW-0378">Hydrolase</keyword>
<evidence type="ECO:0000256" key="4">
    <source>
        <dbReference type="ARBA" id="ARBA00022801"/>
    </source>
</evidence>
<dbReference type="PANTHER" id="PTHR43250">
    <property type="entry name" value="EXODEOXYRIBONUCLEASE III"/>
    <property type="match status" value="1"/>
</dbReference>
<dbReference type="InterPro" id="IPR037493">
    <property type="entry name" value="ExoIII-like"/>
</dbReference>
<keyword evidence="8" id="KW-1185">Reference proteome</keyword>
<dbReference type="InterPro" id="IPR020847">
    <property type="entry name" value="AP_endonuclease_F1_BS"/>
</dbReference>
<dbReference type="Gene3D" id="3.60.10.10">
    <property type="entry name" value="Endonuclease/exonuclease/phosphatase"/>
    <property type="match status" value="1"/>
</dbReference>
<dbReference type="PANTHER" id="PTHR43250:SF2">
    <property type="entry name" value="EXODEOXYRIBONUCLEASE III"/>
    <property type="match status" value="1"/>
</dbReference>
<dbReference type="InterPro" id="IPR005135">
    <property type="entry name" value="Endo/exonuclease/phosphatase"/>
</dbReference>
<dbReference type="NCBIfam" id="TIGR00633">
    <property type="entry name" value="xth"/>
    <property type="match status" value="1"/>
</dbReference>
<accession>A0ABP6WJR2</accession>
<evidence type="ECO:0000256" key="1">
    <source>
        <dbReference type="ARBA" id="ARBA00001946"/>
    </source>
</evidence>
<dbReference type="EMBL" id="BAABDQ010000006">
    <property type="protein sequence ID" value="GAA3551145.1"/>
    <property type="molecule type" value="Genomic_DNA"/>
</dbReference>
<gene>
    <name evidence="7" type="ORF">GCM10022419_034300</name>
</gene>
<organism evidence="7 8">
    <name type="scientific">Nonomuraea rosea</name>
    <dbReference type="NCBI Taxonomy" id="638574"/>
    <lineage>
        <taxon>Bacteria</taxon>
        <taxon>Bacillati</taxon>
        <taxon>Actinomycetota</taxon>
        <taxon>Actinomycetes</taxon>
        <taxon>Streptosporangiales</taxon>
        <taxon>Streptosporangiaceae</taxon>
        <taxon>Nonomuraea</taxon>
    </lineage>
</organism>
<comment type="cofactor">
    <cofactor evidence="1">
        <name>Mg(2+)</name>
        <dbReference type="ChEBI" id="CHEBI:18420"/>
    </cofactor>
</comment>
<dbReference type="InterPro" id="IPR036691">
    <property type="entry name" value="Endo/exonu/phosph_ase_sf"/>
</dbReference>
<name>A0ABP6WJR2_9ACTN</name>
<dbReference type="PROSITE" id="PS00726">
    <property type="entry name" value="AP_NUCLEASE_F1_1"/>
    <property type="match status" value="1"/>
</dbReference>
<dbReference type="InterPro" id="IPR004808">
    <property type="entry name" value="AP_endonuc_1"/>
</dbReference>
<reference evidence="8" key="1">
    <citation type="journal article" date="2019" name="Int. J. Syst. Evol. Microbiol.">
        <title>The Global Catalogue of Microorganisms (GCM) 10K type strain sequencing project: providing services to taxonomists for standard genome sequencing and annotation.</title>
        <authorList>
            <consortium name="The Broad Institute Genomics Platform"/>
            <consortium name="The Broad Institute Genome Sequencing Center for Infectious Disease"/>
            <person name="Wu L."/>
            <person name="Ma J."/>
        </authorList>
    </citation>
    <scope>NUCLEOTIDE SEQUENCE [LARGE SCALE GENOMIC DNA]</scope>
    <source>
        <strain evidence="8">JCM 17326</strain>
    </source>
</reference>
<dbReference type="Pfam" id="PF03372">
    <property type="entry name" value="Exo_endo_phos"/>
    <property type="match status" value="1"/>
</dbReference>
<feature type="domain" description="Endonuclease/exonuclease/phosphatase" evidence="6">
    <location>
        <begin position="17"/>
        <end position="268"/>
    </location>
</feature>
<proteinExistence type="inferred from homology"/>
<comment type="caution">
    <text evidence="7">The sequence shown here is derived from an EMBL/GenBank/DDBJ whole genome shotgun (WGS) entry which is preliminary data.</text>
</comment>
<evidence type="ECO:0000313" key="8">
    <source>
        <dbReference type="Proteomes" id="UP001500630"/>
    </source>
</evidence>
<keyword evidence="5" id="KW-0460">Magnesium</keyword>
<sequence length="277" mass="29852">METAGGGRWQARGMRLATWNVNSVKARLPRLLEWLDEAKPDIVCLQETKCAAEAFPVAEVGALGYAAAAHGDGRWNGVAILSRSGLDDVTLSFPGEPGFGELDGVGAARPEARAIGATCGGMRVWSLYAPNGRTIDSPHYAYKLDWFAALRDAIEAELTGPLVACGDYNVAPTDADVWDPALFVGATHVTPPERQALADLLALGLHDVVPTPMKGPHPFTYWDYRAGMFHQNKGMRIDLVYASTEVAERVRAAYVDREARKGKGPSDHAPIVVDLEA</sequence>
<dbReference type="PROSITE" id="PS51435">
    <property type="entry name" value="AP_NUCLEASE_F1_4"/>
    <property type="match status" value="1"/>
</dbReference>
<keyword evidence="3" id="KW-0479">Metal-binding</keyword>
<dbReference type="CDD" id="cd09086">
    <property type="entry name" value="ExoIII-like_AP-endo"/>
    <property type="match status" value="1"/>
</dbReference>
<protein>
    <submittedName>
        <fullName evidence="7">Exodeoxyribonuclease III</fullName>
    </submittedName>
</protein>
<dbReference type="NCBIfam" id="TIGR00195">
    <property type="entry name" value="exoDNase_III"/>
    <property type="match status" value="1"/>
</dbReference>
<dbReference type="SUPFAM" id="SSF56219">
    <property type="entry name" value="DNase I-like"/>
    <property type="match status" value="1"/>
</dbReference>
<evidence type="ECO:0000256" key="3">
    <source>
        <dbReference type="ARBA" id="ARBA00022723"/>
    </source>
</evidence>
<comment type="similarity">
    <text evidence="2">Belongs to the DNA repair enzymes AP/ExoA family.</text>
</comment>
<evidence type="ECO:0000259" key="6">
    <source>
        <dbReference type="Pfam" id="PF03372"/>
    </source>
</evidence>